<dbReference type="CDD" id="cd07906">
    <property type="entry name" value="Adenylation_DNA_ligase_LigD_LigC"/>
    <property type="match status" value="1"/>
</dbReference>
<dbReference type="PANTHER" id="PTHR45674">
    <property type="entry name" value="DNA LIGASE 1/3 FAMILY MEMBER"/>
    <property type="match status" value="1"/>
</dbReference>
<reference evidence="5 6" key="1">
    <citation type="submission" date="2021-03" db="EMBL/GenBank/DDBJ databases">
        <title>Genomic Encyclopedia of Type Strains, Phase IV (KMG-IV): sequencing the most valuable type-strain genomes for metagenomic binning, comparative biology and taxonomic classification.</title>
        <authorList>
            <person name="Goeker M."/>
        </authorList>
    </citation>
    <scope>NUCLEOTIDE SEQUENCE [LARGE SCALE GENOMIC DNA]</scope>
    <source>
        <strain evidence="5 6">DSM 24738</strain>
    </source>
</reference>
<dbReference type="SUPFAM" id="SSF50249">
    <property type="entry name" value="Nucleic acid-binding proteins"/>
    <property type="match status" value="1"/>
</dbReference>
<evidence type="ECO:0000256" key="1">
    <source>
        <dbReference type="ARBA" id="ARBA00007572"/>
    </source>
</evidence>
<dbReference type="InterPro" id="IPR012310">
    <property type="entry name" value="DNA_ligase_ATP-dep_cent"/>
</dbReference>
<dbReference type="Pfam" id="PF01068">
    <property type="entry name" value="DNA_ligase_A_M"/>
    <property type="match status" value="1"/>
</dbReference>
<evidence type="ECO:0000256" key="3">
    <source>
        <dbReference type="ARBA" id="ARBA00034003"/>
    </source>
</evidence>
<dbReference type="EC" id="6.5.1.1" evidence="5"/>
<dbReference type="GO" id="GO:0003910">
    <property type="term" value="F:DNA ligase (ATP) activity"/>
    <property type="evidence" value="ECO:0007669"/>
    <property type="project" value="UniProtKB-EC"/>
</dbReference>
<proteinExistence type="inferred from homology"/>
<dbReference type="EMBL" id="JAGGKT010000008">
    <property type="protein sequence ID" value="MBP1932748.1"/>
    <property type="molecule type" value="Genomic_DNA"/>
</dbReference>
<comment type="caution">
    <text evidence="5">The sequence shown here is derived from an EMBL/GenBank/DDBJ whole genome shotgun (WGS) entry which is preliminary data.</text>
</comment>
<protein>
    <submittedName>
        <fullName evidence="5">Bifunctional non-homologous end joining protein LigD</fullName>
        <ecNumber evidence="5">6.5.1.1</ecNumber>
    </submittedName>
</protein>
<dbReference type="PANTHER" id="PTHR45674:SF4">
    <property type="entry name" value="DNA LIGASE 1"/>
    <property type="match status" value="1"/>
</dbReference>
<organism evidence="5 6">
    <name type="scientific">Ammoniphilus resinae</name>
    <dbReference type="NCBI Taxonomy" id="861532"/>
    <lineage>
        <taxon>Bacteria</taxon>
        <taxon>Bacillati</taxon>
        <taxon>Bacillota</taxon>
        <taxon>Bacilli</taxon>
        <taxon>Bacillales</taxon>
        <taxon>Paenibacillaceae</taxon>
        <taxon>Aneurinibacillus group</taxon>
        <taxon>Ammoniphilus</taxon>
    </lineage>
</organism>
<dbReference type="Proteomes" id="UP001519343">
    <property type="component" value="Unassembled WGS sequence"/>
</dbReference>
<feature type="domain" description="ATP-dependent DNA ligase family profile" evidence="4">
    <location>
        <begin position="105"/>
        <end position="195"/>
    </location>
</feature>
<dbReference type="PROSITE" id="PS00333">
    <property type="entry name" value="DNA_LIGASE_A2"/>
    <property type="match status" value="1"/>
</dbReference>
<sequence length="302" mass="34906">MNMNPMKPMLLTSAGRAFDHDDFIFEVKWDGWRIILHKDGERVEAYTKNGGCISDRFPELGEVAQSIKAQKAIIDCEGVCIKNDKPNFDDFSYRGRLQDPIKIRSAMITHPVTFVAFDVLYADRWHLDDPLIERKKILQELIIPNEYILPTLFVKGTGKQLSQLTIDRDLEGIVAKRLDSTYKPGVRSGDWIKIKNYKQIDTIILGYRTEPHFAFVVGLNFRTVSNKPVAVVEVGVSPEEKMAFLEIAKGLHTGKKKNIQWIEPRLCCRIQYRDRTDTHHLREVSFKGFLFDKKPEDCKWGY</sequence>
<dbReference type="InterPro" id="IPR012340">
    <property type="entry name" value="NA-bd_OB-fold"/>
</dbReference>
<keyword evidence="6" id="KW-1185">Reference proteome</keyword>
<keyword evidence="2 5" id="KW-0436">Ligase</keyword>
<accession>A0ABS4GR51</accession>
<evidence type="ECO:0000259" key="4">
    <source>
        <dbReference type="PROSITE" id="PS50160"/>
    </source>
</evidence>
<evidence type="ECO:0000313" key="6">
    <source>
        <dbReference type="Proteomes" id="UP001519343"/>
    </source>
</evidence>
<dbReference type="InterPro" id="IPR016059">
    <property type="entry name" value="DNA_ligase_ATP-dep_CS"/>
</dbReference>
<gene>
    <name evidence="5" type="ORF">J2Z37_002759</name>
</gene>
<evidence type="ECO:0000256" key="2">
    <source>
        <dbReference type="ARBA" id="ARBA00022598"/>
    </source>
</evidence>
<name>A0ABS4GR51_9BACL</name>
<comment type="similarity">
    <text evidence="1">Belongs to the ATP-dependent DNA ligase family.</text>
</comment>
<dbReference type="PROSITE" id="PS50160">
    <property type="entry name" value="DNA_LIGASE_A3"/>
    <property type="match status" value="1"/>
</dbReference>
<dbReference type="SUPFAM" id="SSF56091">
    <property type="entry name" value="DNA ligase/mRNA capping enzyme, catalytic domain"/>
    <property type="match status" value="1"/>
</dbReference>
<dbReference type="PROSITE" id="PS00697">
    <property type="entry name" value="DNA_LIGASE_A1"/>
    <property type="match status" value="1"/>
</dbReference>
<dbReference type="Gene3D" id="2.40.50.140">
    <property type="entry name" value="Nucleic acid-binding proteins"/>
    <property type="match status" value="1"/>
</dbReference>
<dbReference type="InterPro" id="IPR050191">
    <property type="entry name" value="ATP-dep_DNA_ligase"/>
</dbReference>
<dbReference type="Gene3D" id="3.30.470.30">
    <property type="entry name" value="DNA ligase/mRNA capping enzyme"/>
    <property type="match status" value="1"/>
</dbReference>
<comment type="catalytic activity">
    <reaction evidence="3">
        <text>ATP + (deoxyribonucleotide)n-3'-hydroxyl + 5'-phospho-(deoxyribonucleotide)m = (deoxyribonucleotide)n+m + AMP + diphosphate.</text>
        <dbReference type="EC" id="6.5.1.1"/>
    </reaction>
</comment>
<evidence type="ECO:0000313" key="5">
    <source>
        <dbReference type="EMBL" id="MBP1932748.1"/>
    </source>
</evidence>